<dbReference type="RefSeq" id="WP_220586756.1">
    <property type="nucleotide sequence ID" value="NZ_RKLQ01000001.1"/>
</dbReference>
<dbReference type="InterPro" id="IPR012859">
    <property type="entry name" value="Pilin_N_archaeal"/>
</dbReference>
<evidence type="ECO:0000313" key="4">
    <source>
        <dbReference type="Proteomes" id="UP000783863"/>
    </source>
</evidence>
<dbReference type="AlphaFoldDB" id="A0A8J7YAK8"/>
<dbReference type="Proteomes" id="UP000783863">
    <property type="component" value="Unassembled WGS sequence"/>
</dbReference>
<evidence type="ECO:0000256" key="1">
    <source>
        <dbReference type="SAM" id="Phobius"/>
    </source>
</evidence>
<name>A0A8J7YAK8_9EURY</name>
<protein>
    <submittedName>
        <fullName evidence="3">Type IV pilin</fullName>
    </submittedName>
</protein>
<proteinExistence type="predicted"/>
<keyword evidence="1" id="KW-0472">Membrane</keyword>
<gene>
    <name evidence="3" type="ORF">EGD98_02415</name>
</gene>
<evidence type="ECO:0000313" key="3">
    <source>
        <dbReference type="EMBL" id="MBX0302520.1"/>
    </source>
</evidence>
<keyword evidence="1" id="KW-0812">Transmembrane</keyword>
<feature type="transmembrane region" description="Helical" evidence="1">
    <location>
        <begin position="16"/>
        <end position="35"/>
    </location>
</feature>
<feature type="domain" description="Archaeal Type IV pilin N-terminal" evidence="2">
    <location>
        <begin position="20"/>
        <end position="82"/>
    </location>
</feature>
<keyword evidence="4" id="KW-1185">Reference proteome</keyword>
<dbReference type="Pfam" id="PF07790">
    <property type="entry name" value="Pilin_N"/>
    <property type="match status" value="1"/>
</dbReference>
<keyword evidence="1" id="KW-1133">Transmembrane helix</keyword>
<sequence length="167" mass="16997">MSVRSDARAAVPVERIAVWGVAVLAVAAFAGLVVGPGADFRTAAPSADFEGSYNNTTGTVTVTHAGGDDLTGESVVVVVTDADGDTTTRLLWANESTLPVTEGDSFAVDDPLADTDGDGNYLDGDGSVGFYLEPGDTVAVVWTGRLTGAPETRTATLETITVGNETG</sequence>
<evidence type="ECO:0000259" key="2">
    <source>
        <dbReference type="Pfam" id="PF07790"/>
    </source>
</evidence>
<reference evidence="3" key="1">
    <citation type="submission" date="2021-06" db="EMBL/GenBank/DDBJ databases">
        <title>Halomicroarcula sp. F24A a new haloarchaeum isolated from saline soil.</title>
        <authorList>
            <person name="Duran-Viseras A."/>
            <person name="Sanchez-Porro C."/>
            <person name="Ventosa A."/>
        </authorList>
    </citation>
    <scope>NUCLEOTIDE SEQUENCE</scope>
    <source>
        <strain evidence="3">F24A</strain>
    </source>
</reference>
<comment type="caution">
    <text evidence="3">The sequence shown here is derived from an EMBL/GenBank/DDBJ whole genome shotgun (WGS) entry which is preliminary data.</text>
</comment>
<accession>A0A8J7YAK8</accession>
<organism evidence="3 4">
    <name type="scientific">Haloarcula salinisoli</name>
    <dbReference type="NCBI Taxonomy" id="2487746"/>
    <lineage>
        <taxon>Archaea</taxon>
        <taxon>Methanobacteriati</taxon>
        <taxon>Methanobacteriota</taxon>
        <taxon>Stenosarchaea group</taxon>
        <taxon>Halobacteria</taxon>
        <taxon>Halobacteriales</taxon>
        <taxon>Haloarculaceae</taxon>
        <taxon>Haloarcula</taxon>
    </lineage>
</organism>
<dbReference type="EMBL" id="RKLQ01000001">
    <property type="protein sequence ID" value="MBX0302520.1"/>
    <property type="molecule type" value="Genomic_DNA"/>
</dbReference>